<feature type="compositionally biased region" description="Pro residues" evidence="2">
    <location>
        <begin position="318"/>
        <end position="336"/>
    </location>
</feature>
<dbReference type="InterPro" id="IPR000620">
    <property type="entry name" value="EamA_dom"/>
</dbReference>
<sequence length="350" mass="36553">MAETRATRDRSAPYAGAVTTTATPPAATAARVGLPAAAAATTLVLWGSAFVAIRHLGQEVEPGALTISRLAIASLVLGLMLMRRPRVWPRGREWPLVLACGVMWFGVYNLALNEAEQRIDAGTAAMLIQIGPLVVALLAAVFLDERLTPWLLVGLVVAFAGVVVIGRATDGAGDRDLWGVALTVLAAVSYAIGVVTQKPLTRRIPPFELTFLACVIGLVTALPFSGQAVTLVRTADAGTWWWIVYLGVGPTALAFSTWAYALTRMGAGRLAITTFLVPPITIALAWLLLGEVPPTAAYVGGLLCVAGVLVSRRGRPRPAAPVPSPVVSPDPSPAPRPAGQEPSDGVPSRG</sequence>
<feature type="transmembrane region" description="Helical" evidence="3">
    <location>
        <begin position="32"/>
        <end position="53"/>
    </location>
</feature>
<dbReference type="Gene3D" id="1.10.3730.20">
    <property type="match status" value="2"/>
</dbReference>
<comment type="similarity">
    <text evidence="1">Belongs to the EamA transporter family.</text>
</comment>
<dbReference type="PANTHER" id="PTHR12715:SF4">
    <property type="entry name" value="EAMA DOMAIN-CONTAINING PROTEIN"/>
    <property type="match status" value="1"/>
</dbReference>
<dbReference type="PANTHER" id="PTHR12715">
    <property type="entry name" value="TRANSPORTER, DRUG/METABOLITE EXPORTER FAMILY"/>
    <property type="match status" value="1"/>
</dbReference>
<feature type="transmembrane region" description="Helical" evidence="3">
    <location>
        <begin position="124"/>
        <end position="143"/>
    </location>
</feature>
<evidence type="ECO:0000256" key="2">
    <source>
        <dbReference type="SAM" id="MobiDB-lite"/>
    </source>
</evidence>
<keyword evidence="6" id="KW-1185">Reference proteome</keyword>
<feature type="transmembrane region" description="Helical" evidence="3">
    <location>
        <begin position="178"/>
        <end position="195"/>
    </location>
</feature>
<feature type="transmembrane region" description="Helical" evidence="3">
    <location>
        <begin position="240"/>
        <end position="263"/>
    </location>
</feature>
<dbReference type="Proteomes" id="UP000616839">
    <property type="component" value="Unassembled WGS sequence"/>
</dbReference>
<comment type="caution">
    <text evidence="5">The sequence shown here is derived from an EMBL/GenBank/DDBJ whole genome shotgun (WGS) entry which is preliminary data.</text>
</comment>
<name>A0A927Q0F3_9ACTN</name>
<dbReference type="InterPro" id="IPR037185">
    <property type="entry name" value="EmrE-like"/>
</dbReference>
<feature type="region of interest" description="Disordered" evidence="2">
    <location>
        <begin position="314"/>
        <end position="350"/>
    </location>
</feature>
<feature type="domain" description="EamA" evidence="4">
    <location>
        <begin position="38"/>
        <end position="165"/>
    </location>
</feature>
<feature type="transmembrane region" description="Helical" evidence="3">
    <location>
        <begin position="65"/>
        <end position="82"/>
    </location>
</feature>
<protein>
    <submittedName>
        <fullName evidence="5">DMT family transporter</fullName>
    </submittedName>
</protein>
<dbReference type="EMBL" id="JACYXZ010000001">
    <property type="protein sequence ID" value="MBD8868364.1"/>
    <property type="molecule type" value="Genomic_DNA"/>
</dbReference>
<dbReference type="GO" id="GO:0016020">
    <property type="term" value="C:membrane"/>
    <property type="evidence" value="ECO:0007669"/>
    <property type="project" value="InterPro"/>
</dbReference>
<evidence type="ECO:0000313" key="6">
    <source>
        <dbReference type="Proteomes" id="UP000616839"/>
    </source>
</evidence>
<dbReference type="AlphaFoldDB" id="A0A927Q0F3"/>
<feature type="transmembrane region" description="Helical" evidence="3">
    <location>
        <begin position="270"/>
        <end position="289"/>
    </location>
</feature>
<accession>A0A927Q0F3</accession>
<feature type="transmembrane region" description="Helical" evidence="3">
    <location>
        <begin position="94"/>
        <end position="112"/>
    </location>
</feature>
<evidence type="ECO:0000259" key="4">
    <source>
        <dbReference type="Pfam" id="PF00892"/>
    </source>
</evidence>
<feature type="domain" description="EamA" evidence="4">
    <location>
        <begin position="177"/>
        <end position="311"/>
    </location>
</feature>
<evidence type="ECO:0000313" key="5">
    <source>
        <dbReference type="EMBL" id="MBD8868364.1"/>
    </source>
</evidence>
<evidence type="ECO:0000256" key="1">
    <source>
        <dbReference type="ARBA" id="ARBA00007362"/>
    </source>
</evidence>
<feature type="transmembrane region" description="Helical" evidence="3">
    <location>
        <begin position="295"/>
        <end position="311"/>
    </location>
</feature>
<keyword evidence="3" id="KW-0472">Membrane</keyword>
<feature type="transmembrane region" description="Helical" evidence="3">
    <location>
        <begin position="150"/>
        <end position="166"/>
    </location>
</feature>
<reference evidence="5" key="1">
    <citation type="submission" date="2020-09" db="EMBL/GenBank/DDBJ databases">
        <title>Nocardioides sp. strain MJB4 16S ribosomal RNA gene Genome sequencing and assembly.</title>
        <authorList>
            <person name="Kim I."/>
        </authorList>
    </citation>
    <scope>NUCLEOTIDE SEQUENCE</scope>
    <source>
        <strain evidence="5">MJB4</strain>
    </source>
</reference>
<dbReference type="InterPro" id="IPR052756">
    <property type="entry name" value="Alkyne_AA_exporter"/>
</dbReference>
<feature type="transmembrane region" description="Helical" evidence="3">
    <location>
        <begin position="207"/>
        <end position="228"/>
    </location>
</feature>
<proteinExistence type="inferred from homology"/>
<gene>
    <name evidence="5" type="ORF">IE331_01900</name>
</gene>
<dbReference type="SUPFAM" id="SSF103481">
    <property type="entry name" value="Multidrug resistance efflux transporter EmrE"/>
    <property type="match status" value="2"/>
</dbReference>
<keyword evidence="3" id="KW-0812">Transmembrane</keyword>
<organism evidence="5 6">
    <name type="scientific">Nocardioides donggukensis</name>
    <dbReference type="NCBI Taxonomy" id="2774019"/>
    <lineage>
        <taxon>Bacteria</taxon>
        <taxon>Bacillati</taxon>
        <taxon>Actinomycetota</taxon>
        <taxon>Actinomycetes</taxon>
        <taxon>Propionibacteriales</taxon>
        <taxon>Nocardioidaceae</taxon>
        <taxon>Nocardioides</taxon>
    </lineage>
</organism>
<dbReference type="Pfam" id="PF00892">
    <property type="entry name" value="EamA"/>
    <property type="match status" value="2"/>
</dbReference>
<keyword evidence="3" id="KW-1133">Transmembrane helix</keyword>
<evidence type="ECO:0000256" key="3">
    <source>
        <dbReference type="SAM" id="Phobius"/>
    </source>
</evidence>